<dbReference type="InterPro" id="IPR056521">
    <property type="entry name" value="MARCHF6-like_C"/>
</dbReference>
<dbReference type="PANTHER" id="PTHR13145">
    <property type="entry name" value="SSM4 PROTEIN"/>
    <property type="match status" value="1"/>
</dbReference>
<evidence type="ECO:0000256" key="7">
    <source>
        <dbReference type="ARBA" id="ARBA00022786"/>
    </source>
</evidence>
<sequence>MGPHWWLKRAIEQVYNDGFRNMNLRFILVKLCAPVIAALGMALAMPYVISKSIVPALGFSPSVQNLVLRRIYPTLLATIIMIVASIFQARQFKRLYEHIKNDKYLVGQRLVNYEPKKPFTGHNSPSFAGMTFSQAQQPAQQQQPAIAAVQQQQQQQQQQQEGNIGVDILPGPLLQPAGAAPGGNAGLQQRLV</sequence>
<dbReference type="AlphaFoldDB" id="A0A812B3S0"/>
<dbReference type="PANTHER" id="PTHR13145:SF0">
    <property type="entry name" value="E3 UBIQUITIN-PROTEIN LIGASE MARCHF6"/>
    <property type="match status" value="1"/>
</dbReference>
<keyword evidence="7" id="KW-0833">Ubl conjugation pathway</keyword>
<evidence type="ECO:0000259" key="11">
    <source>
        <dbReference type="Pfam" id="PF23113"/>
    </source>
</evidence>
<evidence type="ECO:0000256" key="8">
    <source>
        <dbReference type="ARBA" id="ARBA00022989"/>
    </source>
</evidence>
<evidence type="ECO:0000256" key="5">
    <source>
        <dbReference type="ARBA" id="ARBA00022679"/>
    </source>
</evidence>
<dbReference type="Pfam" id="PF23113">
    <property type="entry name" value="MARCHF6_C"/>
    <property type="match status" value="1"/>
</dbReference>
<comment type="catalytic activity">
    <reaction evidence="1">
        <text>S-ubiquitinyl-[E2 ubiquitin-conjugating enzyme]-L-cysteine + [acceptor protein]-L-lysine = [E2 ubiquitin-conjugating enzyme]-L-cysteine + N(6)-ubiquitinyl-[acceptor protein]-L-lysine.</text>
        <dbReference type="EC" id="2.3.2.27"/>
    </reaction>
</comment>
<keyword evidence="12" id="KW-0012">Acyltransferase</keyword>
<proteinExistence type="predicted"/>
<dbReference type="Proteomes" id="UP000597762">
    <property type="component" value="Unassembled WGS sequence"/>
</dbReference>
<evidence type="ECO:0000256" key="2">
    <source>
        <dbReference type="ARBA" id="ARBA00004141"/>
    </source>
</evidence>
<keyword evidence="9 10" id="KW-0472">Membrane</keyword>
<feature type="domain" description="E3 ubiquitin-protein ligase MARCHF6-like C-terminal" evidence="11">
    <location>
        <begin position="1"/>
        <end position="100"/>
    </location>
</feature>
<dbReference type="EMBL" id="CAHIKZ030000302">
    <property type="protein sequence ID" value="CAE1167569.1"/>
    <property type="molecule type" value="Genomic_DNA"/>
</dbReference>
<evidence type="ECO:0000313" key="13">
    <source>
        <dbReference type="Proteomes" id="UP000597762"/>
    </source>
</evidence>
<dbReference type="EC" id="2.3.2.27" evidence="4"/>
<feature type="transmembrane region" description="Helical" evidence="10">
    <location>
        <begin position="70"/>
        <end position="87"/>
    </location>
</feature>
<gene>
    <name evidence="12" type="ORF">SPHA_9514</name>
</gene>
<keyword evidence="13" id="KW-1185">Reference proteome</keyword>
<keyword evidence="5 12" id="KW-0808">Transferase</keyword>
<dbReference type="OrthoDB" id="1108038at2759"/>
<comment type="caution">
    <text evidence="12">The sequence shown here is derived from an EMBL/GenBank/DDBJ whole genome shotgun (WGS) entry which is preliminary data.</text>
</comment>
<evidence type="ECO:0000256" key="10">
    <source>
        <dbReference type="SAM" id="Phobius"/>
    </source>
</evidence>
<evidence type="ECO:0000256" key="6">
    <source>
        <dbReference type="ARBA" id="ARBA00022692"/>
    </source>
</evidence>
<evidence type="ECO:0000256" key="1">
    <source>
        <dbReference type="ARBA" id="ARBA00000900"/>
    </source>
</evidence>
<dbReference type="GO" id="GO:0005789">
    <property type="term" value="C:endoplasmic reticulum membrane"/>
    <property type="evidence" value="ECO:0007669"/>
    <property type="project" value="TreeGrafter"/>
</dbReference>
<reference evidence="12" key="1">
    <citation type="submission" date="2021-01" db="EMBL/GenBank/DDBJ databases">
        <authorList>
            <person name="Li R."/>
            <person name="Bekaert M."/>
        </authorList>
    </citation>
    <scope>NUCLEOTIDE SEQUENCE</scope>
    <source>
        <strain evidence="12">Farmed</strain>
    </source>
</reference>
<dbReference type="GO" id="GO:0061630">
    <property type="term" value="F:ubiquitin protein ligase activity"/>
    <property type="evidence" value="ECO:0007669"/>
    <property type="project" value="UniProtKB-EC"/>
</dbReference>
<organism evidence="12 13">
    <name type="scientific">Acanthosepion pharaonis</name>
    <name type="common">Pharaoh cuttlefish</name>
    <name type="synonym">Sepia pharaonis</name>
    <dbReference type="NCBI Taxonomy" id="158019"/>
    <lineage>
        <taxon>Eukaryota</taxon>
        <taxon>Metazoa</taxon>
        <taxon>Spiralia</taxon>
        <taxon>Lophotrochozoa</taxon>
        <taxon>Mollusca</taxon>
        <taxon>Cephalopoda</taxon>
        <taxon>Coleoidea</taxon>
        <taxon>Decapodiformes</taxon>
        <taxon>Sepiida</taxon>
        <taxon>Sepiina</taxon>
        <taxon>Sepiidae</taxon>
        <taxon>Acanthosepion</taxon>
    </lineage>
</organism>
<evidence type="ECO:0000313" key="12">
    <source>
        <dbReference type="EMBL" id="CAE1167569.1"/>
    </source>
</evidence>
<dbReference type="GO" id="GO:0036503">
    <property type="term" value="P:ERAD pathway"/>
    <property type="evidence" value="ECO:0007669"/>
    <property type="project" value="TreeGrafter"/>
</dbReference>
<accession>A0A812B3S0</accession>
<evidence type="ECO:0000256" key="9">
    <source>
        <dbReference type="ARBA" id="ARBA00023136"/>
    </source>
</evidence>
<evidence type="ECO:0000256" key="3">
    <source>
        <dbReference type="ARBA" id="ARBA00004906"/>
    </source>
</evidence>
<protein>
    <recommendedName>
        <fullName evidence="4">RING-type E3 ubiquitin transferase</fullName>
        <ecNumber evidence="4">2.3.2.27</ecNumber>
    </recommendedName>
</protein>
<comment type="pathway">
    <text evidence="3">Protein modification; protein ubiquitination.</text>
</comment>
<keyword evidence="8 10" id="KW-1133">Transmembrane helix</keyword>
<evidence type="ECO:0000256" key="4">
    <source>
        <dbReference type="ARBA" id="ARBA00012483"/>
    </source>
</evidence>
<comment type="subcellular location">
    <subcellularLocation>
        <location evidence="2">Membrane</location>
        <topology evidence="2">Multi-pass membrane protein</topology>
    </subcellularLocation>
</comment>
<keyword evidence="6 10" id="KW-0812">Transmembrane</keyword>
<name>A0A812B3S0_ACAPH</name>
<feature type="transmembrane region" description="Helical" evidence="10">
    <location>
        <begin position="27"/>
        <end position="50"/>
    </location>
</feature>